<reference evidence="8 9" key="1">
    <citation type="journal article" date="2009" name="Appl. Environ. Microbiol.">
        <title>Rhizobium sp. strain NGR234 possesses a remarkable number of secretion systems.</title>
        <authorList>
            <person name="Schmeisser C."/>
            <person name="Liesegang H."/>
            <person name="Krysciak D."/>
            <person name="Bakkou N."/>
            <person name="Le Quere A."/>
            <person name="Wollherr A."/>
            <person name="Heinemeyer I."/>
            <person name="Morgenstern B."/>
            <person name="Pommerening-Roeser A."/>
            <person name="Flores M."/>
            <person name="Palacios R."/>
            <person name="Brenner S."/>
            <person name="Gottschalk G."/>
            <person name="Schmitz R.A."/>
            <person name="Broughton W.J."/>
            <person name="Perret X."/>
            <person name="Strittmatter A.W."/>
            <person name="Streit W.R."/>
        </authorList>
    </citation>
    <scope>NUCLEOTIDE SEQUENCE [LARGE SCALE GENOMIC DNA]</scope>
    <source>
        <strain evidence="9">NBRC 101917 / NGR234</strain>
    </source>
</reference>
<feature type="binding site" evidence="7">
    <location>
        <position position="135"/>
    </location>
    <ligand>
        <name>Mg(2+)</name>
        <dbReference type="ChEBI" id="CHEBI:18420"/>
        <label>1</label>
        <note>catalytic</note>
    </ligand>
</feature>
<evidence type="ECO:0000256" key="4">
    <source>
        <dbReference type="ARBA" id="ARBA00022801"/>
    </source>
</evidence>
<organism evidence="8 9">
    <name type="scientific">Sinorhizobium fredii (strain NBRC 101917 / NGR234)</name>
    <dbReference type="NCBI Taxonomy" id="394"/>
    <lineage>
        <taxon>Bacteria</taxon>
        <taxon>Pseudomonadati</taxon>
        <taxon>Pseudomonadota</taxon>
        <taxon>Alphaproteobacteria</taxon>
        <taxon>Hyphomicrobiales</taxon>
        <taxon>Rhizobiaceae</taxon>
        <taxon>Sinorhizobium/Ensifer group</taxon>
        <taxon>Sinorhizobium</taxon>
    </lineage>
</organism>
<dbReference type="InterPro" id="IPR050725">
    <property type="entry name" value="CysQ/Inositol_MonoPase"/>
</dbReference>
<evidence type="ECO:0000256" key="3">
    <source>
        <dbReference type="ARBA" id="ARBA00022519"/>
    </source>
</evidence>
<evidence type="ECO:0000256" key="2">
    <source>
        <dbReference type="ARBA" id="ARBA00022475"/>
    </source>
</evidence>
<dbReference type="Proteomes" id="UP000001054">
    <property type="component" value="Chromosome"/>
</dbReference>
<feature type="binding site" evidence="6">
    <location>
        <position position="138"/>
    </location>
    <ligand>
        <name>Mg(2+)</name>
        <dbReference type="ChEBI" id="CHEBI:18420"/>
        <label>2</label>
    </ligand>
</feature>
<dbReference type="InterPro" id="IPR020550">
    <property type="entry name" value="Inositol_monophosphatase_CS"/>
</dbReference>
<feature type="binding site" evidence="6">
    <location>
        <begin position="137"/>
        <end position="140"/>
    </location>
    <ligand>
        <name>substrate</name>
    </ligand>
</feature>
<feature type="binding site" evidence="7">
    <location>
        <position position="115"/>
    </location>
    <ligand>
        <name>Mg(2+)</name>
        <dbReference type="ChEBI" id="CHEBI:18420"/>
        <label>1</label>
        <note>catalytic</note>
    </ligand>
</feature>
<dbReference type="PROSITE" id="PS00630">
    <property type="entry name" value="IMP_2"/>
    <property type="match status" value="1"/>
</dbReference>
<gene>
    <name evidence="6" type="primary">cysQ</name>
    <name evidence="8" type="ordered locus">NGR_c25210</name>
</gene>
<sequence length="310" mass="33494">MGKLRRLRHQPMTKKYDFPGNGFAVDLAGNHRDLESLGMMLESMPCGPKSTGTMLEILERSAIAAGRAIMEIYNKGPAVTYKPDTSPVTDADHRAERIILDDLAAAFPDLPVVAEEAVAAGHVPDIAGKRFFLVDPLDGTKEFVERNSHFTVNIALIEDGVPVAGVVHAPALGVIYAGTAGRAAKAIVEAGRIAGSWQPIECRMASNRPVALISRWHNSAETLAYLDEHAITDCEAIGSSLKFCLLAEGYADIYPRFSRTMEWDTAAGDAILRAAGGETLLVDGNPFAYGKRNQPNDSDFANPWFIARGK</sequence>
<dbReference type="AlphaFoldDB" id="C3MGZ2"/>
<dbReference type="EMBL" id="CP001389">
    <property type="protein sequence ID" value="ACP26278.1"/>
    <property type="molecule type" value="Genomic_DNA"/>
</dbReference>
<dbReference type="HOGENOM" id="CLU_044118_3_0_5"/>
<dbReference type="Gene3D" id="3.40.190.80">
    <property type="match status" value="1"/>
</dbReference>
<dbReference type="GO" id="GO:0005886">
    <property type="term" value="C:plasma membrane"/>
    <property type="evidence" value="ECO:0007669"/>
    <property type="project" value="UniProtKB-SubCell"/>
</dbReference>
<dbReference type="CDD" id="cd01638">
    <property type="entry name" value="CysQ"/>
    <property type="match status" value="1"/>
</dbReference>
<dbReference type="InterPro" id="IPR000760">
    <property type="entry name" value="Inositol_monophosphatase-like"/>
</dbReference>
<keyword evidence="9" id="KW-1185">Reference proteome</keyword>
<dbReference type="STRING" id="394.NGR_c25210"/>
<evidence type="ECO:0000313" key="8">
    <source>
        <dbReference type="EMBL" id="ACP26278.1"/>
    </source>
</evidence>
<keyword evidence="6 7" id="KW-0479">Metal-binding</keyword>
<keyword evidence="4 6" id="KW-0378">Hydrolase</keyword>
<dbReference type="eggNOG" id="COG1218">
    <property type="taxonomic scope" value="Bacteria"/>
</dbReference>
<feature type="binding site" evidence="6">
    <location>
        <position position="264"/>
    </location>
    <ligand>
        <name>substrate</name>
    </ligand>
</feature>
<dbReference type="PANTHER" id="PTHR43028">
    <property type="entry name" value="3'(2'),5'-BISPHOSPHATE NUCLEOTIDASE 1"/>
    <property type="match status" value="1"/>
</dbReference>
<dbReference type="GO" id="GO:0000103">
    <property type="term" value="P:sulfate assimilation"/>
    <property type="evidence" value="ECO:0007669"/>
    <property type="project" value="TreeGrafter"/>
</dbReference>
<dbReference type="PANTHER" id="PTHR43028:SF5">
    <property type="entry name" value="3'(2'),5'-BISPHOSPHATE NUCLEOTIDASE 1"/>
    <property type="match status" value="1"/>
</dbReference>
<proteinExistence type="inferred from homology"/>
<dbReference type="KEGG" id="rhi:NGR_c25210"/>
<feature type="binding site" evidence="6">
    <location>
        <position position="264"/>
    </location>
    <ligand>
        <name>Mg(2+)</name>
        <dbReference type="ChEBI" id="CHEBI:18420"/>
        <label>2</label>
    </ligand>
</feature>
<dbReference type="SUPFAM" id="SSF56655">
    <property type="entry name" value="Carbohydrate phosphatase"/>
    <property type="match status" value="1"/>
</dbReference>
<evidence type="ECO:0000256" key="5">
    <source>
        <dbReference type="ARBA" id="ARBA00023136"/>
    </source>
</evidence>
<comment type="catalytic activity">
    <reaction evidence="6">
        <text>adenosine 3',5'-bisphosphate + H2O = AMP + phosphate</text>
        <dbReference type="Rhea" id="RHEA:10040"/>
        <dbReference type="ChEBI" id="CHEBI:15377"/>
        <dbReference type="ChEBI" id="CHEBI:43474"/>
        <dbReference type="ChEBI" id="CHEBI:58343"/>
        <dbReference type="ChEBI" id="CHEBI:456215"/>
        <dbReference type="EC" id="3.1.3.7"/>
    </reaction>
</comment>
<feature type="binding site" evidence="6">
    <location>
        <position position="115"/>
    </location>
    <ligand>
        <name>substrate</name>
    </ligand>
</feature>
<dbReference type="NCBIfam" id="TIGR01331">
    <property type="entry name" value="bisphos_cysQ"/>
    <property type="match status" value="1"/>
</dbReference>
<dbReference type="HAMAP" id="MF_02095">
    <property type="entry name" value="CysQ"/>
    <property type="match status" value="1"/>
</dbReference>
<keyword evidence="3 6" id="KW-0997">Cell inner membrane</keyword>
<dbReference type="GO" id="GO:0000287">
    <property type="term" value="F:magnesium ion binding"/>
    <property type="evidence" value="ECO:0007669"/>
    <property type="project" value="UniProtKB-UniRule"/>
</dbReference>
<protein>
    <recommendedName>
        <fullName evidence="6">3'(2'),5'-bisphosphate nucleotidase CysQ</fullName>
        <ecNumber evidence="6">3.1.3.7</ecNumber>
    </recommendedName>
    <alternativeName>
        <fullName evidence="6">3'(2'),5-bisphosphonucleoside 3'(2')-phosphohydrolase</fullName>
    </alternativeName>
    <alternativeName>
        <fullName evidence="6">3'-phosphoadenosine 5'-phosphate phosphatase</fullName>
        <shortName evidence="6">PAP phosphatase</shortName>
    </alternativeName>
</protein>
<keyword evidence="2 6" id="KW-1003">Cell membrane</keyword>
<feature type="binding site" evidence="6">
    <location>
        <position position="135"/>
    </location>
    <ligand>
        <name>Mg(2+)</name>
        <dbReference type="ChEBI" id="CHEBI:18420"/>
        <label>2</label>
    </ligand>
</feature>
<comment type="subcellular location">
    <subcellularLocation>
        <location evidence="6">Cell inner membrane</location>
        <topology evidence="6">Peripheral membrane protein</topology>
        <orientation evidence="6">Cytoplasmic side</orientation>
    </subcellularLocation>
</comment>
<comment type="function">
    <text evidence="6">Converts adenosine-3',5'-bisphosphate (PAP) to AMP.</text>
</comment>
<dbReference type="InterPro" id="IPR006240">
    <property type="entry name" value="CysQ"/>
</dbReference>
<accession>C3MGZ2</accession>
<feature type="binding site" evidence="7">
    <location>
        <position position="137"/>
    </location>
    <ligand>
        <name>Mg(2+)</name>
        <dbReference type="ChEBI" id="CHEBI:18420"/>
        <label>1</label>
        <note>catalytic</note>
    </ligand>
</feature>
<feature type="binding site" evidence="7">
    <location>
        <position position="138"/>
    </location>
    <ligand>
        <name>Mg(2+)</name>
        <dbReference type="ChEBI" id="CHEBI:18420"/>
        <label>1</label>
        <note>catalytic</note>
    </ligand>
</feature>
<evidence type="ECO:0000313" key="9">
    <source>
        <dbReference type="Proteomes" id="UP000001054"/>
    </source>
</evidence>
<evidence type="ECO:0000256" key="6">
    <source>
        <dbReference type="HAMAP-Rule" id="MF_02095"/>
    </source>
</evidence>
<dbReference type="GO" id="GO:0008441">
    <property type="term" value="F:3'(2'),5'-bisphosphate nucleotidase activity"/>
    <property type="evidence" value="ECO:0007669"/>
    <property type="project" value="UniProtKB-UniRule"/>
</dbReference>
<dbReference type="GO" id="GO:0050427">
    <property type="term" value="P:3'-phosphoadenosine 5'-phosphosulfate metabolic process"/>
    <property type="evidence" value="ECO:0007669"/>
    <property type="project" value="TreeGrafter"/>
</dbReference>
<name>C3MGZ2_SINFN</name>
<comment type="similarity">
    <text evidence="1 6">Belongs to the inositol monophosphatase superfamily. CysQ family.</text>
</comment>
<feature type="binding site" evidence="6">
    <location>
        <position position="115"/>
    </location>
    <ligand>
        <name>Mg(2+)</name>
        <dbReference type="ChEBI" id="CHEBI:18420"/>
        <label>1</label>
    </ligand>
</feature>
<keyword evidence="6 7" id="KW-0460">Magnesium</keyword>
<comment type="cofactor">
    <cofactor evidence="6 7">
        <name>Mg(2+)</name>
        <dbReference type="ChEBI" id="CHEBI:18420"/>
    </cofactor>
</comment>
<evidence type="ECO:0000256" key="7">
    <source>
        <dbReference type="PIRSR" id="PIRSR600760-2"/>
    </source>
</evidence>
<dbReference type="Gene3D" id="3.30.540.10">
    <property type="entry name" value="Fructose-1,6-Bisphosphatase, subunit A, domain 1"/>
    <property type="match status" value="1"/>
</dbReference>
<dbReference type="PATRIC" id="fig|394.7.peg.5342"/>
<dbReference type="OrthoDB" id="9785695at2"/>
<keyword evidence="5 6" id="KW-0472">Membrane</keyword>
<dbReference type="PRINTS" id="PR00377">
    <property type="entry name" value="IMPHPHTASES"/>
</dbReference>
<evidence type="ECO:0000256" key="1">
    <source>
        <dbReference type="ARBA" id="ARBA00005289"/>
    </source>
</evidence>
<feature type="binding site" evidence="7">
    <location>
        <position position="264"/>
    </location>
    <ligand>
        <name>Mg(2+)</name>
        <dbReference type="ChEBI" id="CHEBI:18420"/>
        <label>1</label>
        <note>catalytic</note>
    </ligand>
</feature>
<dbReference type="GO" id="GO:0046854">
    <property type="term" value="P:phosphatidylinositol phosphate biosynthetic process"/>
    <property type="evidence" value="ECO:0007669"/>
    <property type="project" value="InterPro"/>
</dbReference>
<feature type="binding site" evidence="6">
    <location>
        <position position="135"/>
    </location>
    <ligand>
        <name>Mg(2+)</name>
        <dbReference type="ChEBI" id="CHEBI:18420"/>
        <label>1</label>
    </ligand>
</feature>
<feature type="binding site" evidence="6">
    <location>
        <position position="137"/>
    </location>
    <ligand>
        <name>Mg(2+)</name>
        <dbReference type="ChEBI" id="CHEBI:18420"/>
        <label>1</label>
    </ligand>
</feature>
<dbReference type="EC" id="3.1.3.7" evidence="6"/>
<dbReference type="Pfam" id="PF00459">
    <property type="entry name" value="Inositol_P"/>
    <property type="match status" value="1"/>
</dbReference>